<protein>
    <submittedName>
        <fullName evidence="4">Ig-like domain-containing protein</fullName>
    </submittedName>
</protein>
<feature type="chain" id="PRO_5009319866" evidence="1">
    <location>
        <begin position="27"/>
        <end position="424"/>
    </location>
</feature>
<proteinExistence type="predicted"/>
<dbReference type="CDD" id="cd00055">
    <property type="entry name" value="EGF_Lam"/>
    <property type="match status" value="1"/>
</dbReference>
<feature type="signal peptide" evidence="1">
    <location>
        <begin position="1"/>
        <end position="26"/>
    </location>
</feature>
<dbReference type="WBParaSite" id="maker-uti_cns_0004293-snap-gene-0.16-mRNA-1">
    <property type="protein sequence ID" value="maker-uti_cns_0004293-snap-gene-0.16-mRNA-1"/>
    <property type="gene ID" value="maker-uti_cns_0004293-snap-gene-0.16"/>
</dbReference>
<dbReference type="Proteomes" id="UP000095280">
    <property type="component" value="Unplaced"/>
</dbReference>
<dbReference type="SUPFAM" id="SSF57196">
    <property type="entry name" value="EGF/Laminin"/>
    <property type="match status" value="1"/>
</dbReference>
<name>A0A1I8H477_9PLAT</name>
<evidence type="ECO:0000313" key="3">
    <source>
        <dbReference type="Proteomes" id="UP000095280"/>
    </source>
</evidence>
<dbReference type="Pfam" id="PF00053">
    <property type="entry name" value="EGF_laminin"/>
    <property type="match status" value="1"/>
</dbReference>
<keyword evidence="1" id="KW-0732">Signal</keyword>
<dbReference type="InterPro" id="IPR052787">
    <property type="entry name" value="MAVS"/>
</dbReference>
<evidence type="ECO:0000259" key="2">
    <source>
        <dbReference type="PROSITE" id="PS50835"/>
    </source>
</evidence>
<organism evidence="3 4">
    <name type="scientific">Macrostomum lignano</name>
    <dbReference type="NCBI Taxonomy" id="282301"/>
    <lineage>
        <taxon>Eukaryota</taxon>
        <taxon>Metazoa</taxon>
        <taxon>Spiralia</taxon>
        <taxon>Lophotrochozoa</taxon>
        <taxon>Platyhelminthes</taxon>
        <taxon>Rhabditophora</taxon>
        <taxon>Macrostomorpha</taxon>
        <taxon>Macrostomida</taxon>
        <taxon>Macrostomidae</taxon>
        <taxon>Macrostomum</taxon>
    </lineage>
</organism>
<dbReference type="Gene3D" id="2.170.300.10">
    <property type="entry name" value="Tie2 ligand-binding domain superfamily"/>
    <property type="match status" value="1"/>
</dbReference>
<dbReference type="PROSITE" id="PS01248">
    <property type="entry name" value="EGF_LAM_1"/>
    <property type="match status" value="1"/>
</dbReference>
<sequence>MGDSAAMACLILPLGFLLSAQLGVEAQLLNINDPFFSEVSVVTVRRHQAQAARMVLRCNVSPPGRFKGWVKDSFVIGNDSFLILSGSDPNKYGTYLCIADPAISPNLYRAMKFVITETDCTFSEELEKLFSSDPETLCNLDELESLAAQLERDNECHSTVSKEKAVINRLTAWLAENNLKVDYATASVEEIAKWVRYFYATLRKSDGSFYSPNTIVGIRAALFRYFMKLRGLNIIAHEAFHSANLMVKNVCNAYLKSGGRVQHYEAIESDDLVKLASYFDRSTPTLGTGVDCNKTCGIGGVCQNNVCNCKANVEGPNCDRCKRGYHSLRKDHPDGCVPCFCSDRSNACNNAGLFFEEKQVTPIDASSVRLMGWGLFGVYEESTSNEKLTVESGPEFSVAPTGDSSGALRDDDDSYVFLTSLSGK</sequence>
<keyword evidence="3" id="KW-1185">Reference proteome</keyword>
<feature type="domain" description="Ig-like" evidence="2">
    <location>
        <begin position="34"/>
        <end position="99"/>
    </location>
</feature>
<evidence type="ECO:0000256" key="1">
    <source>
        <dbReference type="SAM" id="SignalP"/>
    </source>
</evidence>
<dbReference type="AlphaFoldDB" id="A0A1I8H477"/>
<accession>A0A1I8H477</accession>
<dbReference type="PROSITE" id="PS50835">
    <property type="entry name" value="IG_LIKE"/>
    <property type="match status" value="1"/>
</dbReference>
<reference evidence="4" key="1">
    <citation type="submission" date="2016-11" db="UniProtKB">
        <authorList>
            <consortium name="WormBaseParasite"/>
        </authorList>
    </citation>
    <scope>IDENTIFICATION</scope>
</reference>
<dbReference type="PANTHER" id="PTHR21446:SF12">
    <property type="entry name" value="POTASSIUM CHANNEL TETRAMERIZATION DOMAIN CONTAINING 1"/>
    <property type="match status" value="1"/>
</dbReference>
<dbReference type="InterPro" id="IPR002049">
    <property type="entry name" value="LE_dom"/>
</dbReference>
<evidence type="ECO:0000313" key="4">
    <source>
        <dbReference type="WBParaSite" id="maker-uti_cns_0004293-snap-gene-0.16-mRNA-1"/>
    </source>
</evidence>
<dbReference type="PANTHER" id="PTHR21446">
    <property type="entry name" value="DUF3504 DOMAIN-CONTAINING PROTEIN"/>
    <property type="match status" value="1"/>
</dbReference>
<dbReference type="InterPro" id="IPR007110">
    <property type="entry name" value="Ig-like_dom"/>
</dbReference>